<name>A0ABR8R8N2_9BACI</name>
<protein>
    <recommendedName>
        <fullName evidence="2">YqgU-like 6-bladed beta-propeller domain-containing protein</fullName>
    </recommendedName>
</protein>
<evidence type="ECO:0000259" key="2">
    <source>
        <dbReference type="Pfam" id="PF21101"/>
    </source>
</evidence>
<dbReference type="Pfam" id="PF21101">
    <property type="entry name" value="YqgU"/>
    <property type="match status" value="1"/>
</dbReference>
<proteinExistence type="predicted"/>
<evidence type="ECO:0000313" key="4">
    <source>
        <dbReference type="Proteomes" id="UP000640786"/>
    </source>
</evidence>
<accession>A0ABR8R8N2</accession>
<dbReference type="SUPFAM" id="SSF82171">
    <property type="entry name" value="DPP6 N-terminal domain-like"/>
    <property type="match status" value="1"/>
</dbReference>
<feature type="region of interest" description="Disordered" evidence="1">
    <location>
        <begin position="23"/>
        <end position="48"/>
    </location>
</feature>
<sequence>MKKIVFLIFCVILLQACKEKEQPSVETPDDVSQQQTPVKEVQNESNETKMPSIHLERSKFHSVVGWLSDDEILFVLVDKGHWILKSYSISKEEWKEIYRTNVPIIQGKIHPNKEMILLHTSNNSSSAEVQLLHKSGVVEQSLSFESAELYMDWHPTNSNLIVFSTFYEDWTYNAFVYEGSTQELKAIDVENPFVKWFDEENLMVFDWSGSSLDGSSLKLYSTADHEIQDTKWEHIIDVQNFGESMLYIQVDEEKMEFKYHLEDKNSGEMFEWVSPAVSNYSEWVIPTISITSPNSFIAFQSKKAGNMDETNEKSIIAGYTVKGEELFGDINERPIDCSPSGKVCLGGHEKEQWISLKPLKEAKWLNIIE</sequence>
<gene>
    <name evidence="3" type="ORF">H9650_07090</name>
</gene>
<organism evidence="3 4">
    <name type="scientific">Psychrobacillus faecigallinarum</name>
    <dbReference type="NCBI Taxonomy" id="2762235"/>
    <lineage>
        <taxon>Bacteria</taxon>
        <taxon>Bacillati</taxon>
        <taxon>Bacillota</taxon>
        <taxon>Bacilli</taxon>
        <taxon>Bacillales</taxon>
        <taxon>Bacillaceae</taxon>
        <taxon>Psychrobacillus</taxon>
    </lineage>
</organism>
<dbReference type="Proteomes" id="UP000640786">
    <property type="component" value="Unassembled WGS sequence"/>
</dbReference>
<dbReference type="RefSeq" id="WP_144535955.1">
    <property type="nucleotide sequence ID" value="NZ_JACSQO010000002.1"/>
</dbReference>
<reference evidence="3 4" key="1">
    <citation type="submission" date="2020-08" db="EMBL/GenBank/DDBJ databases">
        <title>A Genomic Blueprint of the Chicken Gut Microbiome.</title>
        <authorList>
            <person name="Gilroy R."/>
            <person name="Ravi A."/>
            <person name="Getino M."/>
            <person name="Pursley I."/>
            <person name="Horton D.L."/>
            <person name="Alikhan N.-F."/>
            <person name="Baker D."/>
            <person name="Gharbi K."/>
            <person name="Hall N."/>
            <person name="Watson M."/>
            <person name="Adriaenssens E.M."/>
            <person name="Foster-Nyarko E."/>
            <person name="Jarju S."/>
            <person name="Secka A."/>
            <person name="Antonio M."/>
            <person name="Oren A."/>
            <person name="Chaudhuri R."/>
            <person name="La Ragione R.M."/>
            <person name="Hildebrand F."/>
            <person name="Pallen M.J."/>
        </authorList>
    </citation>
    <scope>NUCLEOTIDE SEQUENCE [LARGE SCALE GENOMIC DNA]</scope>
    <source>
        <strain evidence="3 4">Sa2BUA9</strain>
    </source>
</reference>
<feature type="domain" description="YqgU-like 6-bladed beta-propeller" evidence="2">
    <location>
        <begin position="92"/>
        <end position="346"/>
    </location>
</feature>
<evidence type="ECO:0000313" key="3">
    <source>
        <dbReference type="EMBL" id="MBD7943882.1"/>
    </source>
</evidence>
<dbReference type="EMBL" id="JACSQO010000002">
    <property type="protein sequence ID" value="MBD7943882.1"/>
    <property type="molecule type" value="Genomic_DNA"/>
</dbReference>
<evidence type="ECO:0000256" key="1">
    <source>
        <dbReference type="SAM" id="MobiDB-lite"/>
    </source>
</evidence>
<comment type="caution">
    <text evidence="3">The sequence shown here is derived from an EMBL/GenBank/DDBJ whole genome shotgun (WGS) entry which is preliminary data.</text>
</comment>
<dbReference type="InterPro" id="IPR048421">
    <property type="entry name" value="YqgU_beta-prop"/>
</dbReference>
<dbReference type="PROSITE" id="PS51257">
    <property type="entry name" value="PROKAR_LIPOPROTEIN"/>
    <property type="match status" value="1"/>
</dbReference>
<keyword evidence="4" id="KW-1185">Reference proteome</keyword>
<feature type="compositionally biased region" description="Polar residues" evidence="1">
    <location>
        <begin position="30"/>
        <end position="48"/>
    </location>
</feature>